<evidence type="ECO:0000259" key="6">
    <source>
        <dbReference type="SMART" id="SM00732"/>
    </source>
</evidence>
<dbReference type="GO" id="GO:0000967">
    <property type="term" value="P:rRNA 5'-end processing"/>
    <property type="evidence" value="ECO:0007669"/>
    <property type="project" value="UniProtKB-UniRule"/>
</dbReference>
<dbReference type="EC" id="3.1.-.-" evidence="5"/>
<dbReference type="EMBL" id="FUUY01000002">
    <property type="protein sequence ID" value="SJX21006.1"/>
    <property type="molecule type" value="Genomic_DNA"/>
</dbReference>
<dbReference type="RefSeq" id="WP_087011186.1">
    <property type="nucleotide sequence ID" value="NZ_FUUY01000002.1"/>
</dbReference>
<dbReference type="Pfam" id="PF03652">
    <property type="entry name" value="RuvX"/>
    <property type="match status" value="1"/>
</dbReference>
<accession>A0A1R7Q9T7</accession>
<reference evidence="7 8" key="1">
    <citation type="submission" date="2017-02" db="EMBL/GenBank/DDBJ databases">
        <authorList>
            <person name="Peterson S.W."/>
        </authorList>
    </citation>
    <scope>NUCLEOTIDE SEQUENCE [LARGE SCALE GENOMIC DNA]</scope>
    <source>
        <strain evidence="7">C6</strain>
    </source>
</reference>
<proteinExistence type="inferred from homology"/>
<dbReference type="Proteomes" id="UP000196240">
    <property type="component" value="Unassembled WGS sequence"/>
</dbReference>
<keyword evidence="2 5" id="KW-0690">Ribosome biogenesis</keyword>
<dbReference type="InterPro" id="IPR005227">
    <property type="entry name" value="YqgF"/>
</dbReference>
<evidence type="ECO:0000256" key="4">
    <source>
        <dbReference type="ARBA" id="ARBA00022801"/>
    </source>
</evidence>
<dbReference type="InterPro" id="IPR012337">
    <property type="entry name" value="RNaseH-like_sf"/>
</dbReference>
<comment type="subcellular location">
    <subcellularLocation>
        <location evidence="5">Cytoplasm</location>
    </subcellularLocation>
</comment>
<keyword evidence="3 5" id="KW-0540">Nuclease</keyword>
<dbReference type="GO" id="GO:0016788">
    <property type="term" value="F:hydrolase activity, acting on ester bonds"/>
    <property type="evidence" value="ECO:0007669"/>
    <property type="project" value="UniProtKB-UniRule"/>
</dbReference>
<dbReference type="GO" id="GO:0004518">
    <property type="term" value="F:nuclease activity"/>
    <property type="evidence" value="ECO:0007669"/>
    <property type="project" value="UniProtKB-KW"/>
</dbReference>
<dbReference type="PANTHER" id="PTHR33317:SF4">
    <property type="entry name" value="POLYNUCLEOTIDYL TRANSFERASE, RIBONUCLEASE H-LIKE SUPERFAMILY PROTEIN"/>
    <property type="match status" value="1"/>
</dbReference>
<name>A0A1R7Q9T7_ACIJO</name>
<evidence type="ECO:0000313" key="7">
    <source>
        <dbReference type="EMBL" id="SJX21006.1"/>
    </source>
</evidence>
<feature type="domain" description="YqgF/RNase H-like" evidence="6">
    <location>
        <begin position="8"/>
        <end position="108"/>
    </location>
</feature>
<dbReference type="CDD" id="cd16964">
    <property type="entry name" value="YqgF"/>
    <property type="match status" value="1"/>
</dbReference>
<dbReference type="Gene3D" id="3.30.420.140">
    <property type="entry name" value="YqgF/RNase H-like domain"/>
    <property type="match status" value="1"/>
</dbReference>
<evidence type="ECO:0000256" key="1">
    <source>
        <dbReference type="ARBA" id="ARBA00022490"/>
    </source>
</evidence>
<dbReference type="SUPFAM" id="SSF53098">
    <property type="entry name" value="Ribonuclease H-like"/>
    <property type="match status" value="1"/>
</dbReference>
<dbReference type="HAMAP" id="MF_00651">
    <property type="entry name" value="Nuclease_YqgF"/>
    <property type="match status" value="1"/>
</dbReference>
<evidence type="ECO:0000256" key="5">
    <source>
        <dbReference type="HAMAP-Rule" id="MF_00651"/>
    </source>
</evidence>
<evidence type="ECO:0000256" key="3">
    <source>
        <dbReference type="ARBA" id="ARBA00022722"/>
    </source>
</evidence>
<protein>
    <recommendedName>
        <fullName evidence="5">Putative pre-16S rRNA nuclease</fullName>
        <ecNumber evidence="5">3.1.-.-</ecNumber>
    </recommendedName>
</protein>
<comment type="function">
    <text evidence="5">Could be a nuclease involved in processing of the 5'-end of pre-16S rRNA.</text>
</comment>
<sequence length="147" mass="16690">MPDLNTPQMIMAFDFGTQKMGMAVGQALIESATPLALFPMKDGIPNWDELHKIIKQYQPNVFLVGLPLNMDDSESELSARARKFARRLRHQTNIETWMVDERLSTRAARDELSHYHAQGRGKKVSADSLAATLFIESWYRDPEGLTP</sequence>
<dbReference type="GO" id="GO:0005829">
    <property type="term" value="C:cytosol"/>
    <property type="evidence" value="ECO:0007669"/>
    <property type="project" value="TreeGrafter"/>
</dbReference>
<dbReference type="InterPro" id="IPR006641">
    <property type="entry name" value="YqgF/RNaseH-like_dom"/>
</dbReference>
<keyword evidence="4 5" id="KW-0378">Hydrolase</keyword>
<organism evidence="7 8">
    <name type="scientific">Acinetobacter johnsonii</name>
    <dbReference type="NCBI Taxonomy" id="40214"/>
    <lineage>
        <taxon>Bacteria</taxon>
        <taxon>Pseudomonadati</taxon>
        <taxon>Pseudomonadota</taxon>
        <taxon>Gammaproteobacteria</taxon>
        <taxon>Moraxellales</taxon>
        <taxon>Moraxellaceae</taxon>
        <taxon>Acinetobacter</taxon>
    </lineage>
</organism>
<keyword evidence="1 5" id="KW-0963">Cytoplasm</keyword>
<evidence type="ECO:0000313" key="8">
    <source>
        <dbReference type="Proteomes" id="UP000196240"/>
    </source>
</evidence>
<dbReference type="InterPro" id="IPR037027">
    <property type="entry name" value="YqgF/RNaseH-like_dom_sf"/>
</dbReference>
<dbReference type="PANTHER" id="PTHR33317">
    <property type="entry name" value="POLYNUCLEOTIDYL TRANSFERASE, RIBONUCLEASE H-LIKE SUPERFAMILY PROTEIN"/>
    <property type="match status" value="1"/>
</dbReference>
<evidence type="ECO:0000256" key="2">
    <source>
        <dbReference type="ARBA" id="ARBA00022517"/>
    </source>
</evidence>
<gene>
    <name evidence="7" type="primary">yqgF</name>
    <name evidence="7" type="ORF">ACNJC6_00607</name>
</gene>
<dbReference type="AlphaFoldDB" id="A0A1R7Q9T7"/>
<comment type="similarity">
    <text evidence="5">Belongs to the YqgF HJR family.</text>
</comment>
<dbReference type="SMART" id="SM00732">
    <property type="entry name" value="YqgFc"/>
    <property type="match status" value="1"/>
</dbReference>
<dbReference type="NCBIfam" id="TIGR00250">
    <property type="entry name" value="RNAse_H_YqgF"/>
    <property type="match status" value="1"/>
</dbReference>